<evidence type="ECO:0000256" key="5">
    <source>
        <dbReference type="SAM" id="MobiDB-lite"/>
    </source>
</evidence>
<dbReference type="PROSITE" id="PS50977">
    <property type="entry name" value="HTH_TETR_2"/>
    <property type="match status" value="1"/>
</dbReference>
<reference evidence="7 8" key="1">
    <citation type="submission" date="2018-07" db="EMBL/GenBank/DDBJ databases">
        <title>Arthrobacter sp. nov., isolated from raw cow's milk with high bacterial count.</title>
        <authorList>
            <person name="Hahne J."/>
            <person name="Isele D."/>
            <person name="Lipski A."/>
        </authorList>
    </citation>
    <scope>NUCLEOTIDE SEQUENCE [LARGE SCALE GENOMIC DNA]</scope>
    <source>
        <strain evidence="7 8">JZ R-35</strain>
    </source>
</reference>
<keyword evidence="3" id="KW-0804">Transcription</keyword>
<evidence type="ECO:0000256" key="3">
    <source>
        <dbReference type="ARBA" id="ARBA00023163"/>
    </source>
</evidence>
<keyword evidence="8" id="KW-1185">Reference proteome</keyword>
<proteinExistence type="predicted"/>
<dbReference type="Proteomes" id="UP000265419">
    <property type="component" value="Unassembled WGS sequence"/>
</dbReference>
<keyword evidence="2 4" id="KW-0238">DNA-binding</keyword>
<keyword evidence="1" id="KW-0805">Transcription regulation</keyword>
<dbReference type="PANTHER" id="PTHR30055">
    <property type="entry name" value="HTH-TYPE TRANSCRIPTIONAL REGULATOR RUTR"/>
    <property type="match status" value="1"/>
</dbReference>
<dbReference type="InterPro" id="IPR050109">
    <property type="entry name" value="HTH-type_TetR-like_transc_reg"/>
</dbReference>
<sequence>MSLPAAPQPSDAVDTPAGPRAPRPTQPGGAPVEGLRERRRRETAAEVHRAAIECVEREGLEAATVAKIAEAAGISARTFFRYFPSKEAAILPGQSNLGRALERLLAAAPLAEPSPERALATLVGTLEALIAEDEVDHREHLRIGLLMESEPALRAHVASEDAELIRLAAAVLQALAPGYDEGDARFQAEFVFTAQRIAWRTWDALGPTEECPTPLSRWRWGLSRLAPNAARVAGTAPANG</sequence>
<feature type="domain" description="HTH tetR-type" evidence="6">
    <location>
        <begin position="41"/>
        <end position="101"/>
    </location>
</feature>
<evidence type="ECO:0000313" key="8">
    <source>
        <dbReference type="Proteomes" id="UP000265419"/>
    </source>
</evidence>
<protein>
    <submittedName>
        <fullName evidence="7">TetR family transcriptional regulator</fullName>
    </submittedName>
</protein>
<feature type="DNA-binding region" description="H-T-H motif" evidence="4">
    <location>
        <begin position="64"/>
        <end position="83"/>
    </location>
</feature>
<dbReference type="Pfam" id="PF00440">
    <property type="entry name" value="TetR_N"/>
    <property type="match status" value="1"/>
</dbReference>
<feature type="region of interest" description="Disordered" evidence="5">
    <location>
        <begin position="1"/>
        <end position="42"/>
    </location>
</feature>
<dbReference type="InterPro" id="IPR009057">
    <property type="entry name" value="Homeodomain-like_sf"/>
</dbReference>
<dbReference type="Gene3D" id="1.10.357.10">
    <property type="entry name" value="Tetracycline Repressor, domain 2"/>
    <property type="match status" value="1"/>
</dbReference>
<dbReference type="EMBL" id="QQXK01000002">
    <property type="protein sequence ID" value="RII43609.1"/>
    <property type="molecule type" value="Genomic_DNA"/>
</dbReference>
<dbReference type="PANTHER" id="PTHR30055:SF238">
    <property type="entry name" value="MYCOFACTOCIN BIOSYNTHESIS TRANSCRIPTIONAL REGULATOR MFTR-RELATED"/>
    <property type="match status" value="1"/>
</dbReference>
<evidence type="ECO:0000256" key="2">
    <source>
        <dbReference type="ARBA" id="ARBA00023125"/>
    </source>
</evidence>
<dbReference type="PRINTS" id="PR00455">
    <property type="entry name" value="HTHTETR"/>
</dbReference>
<dbReference type="AlphaFoldDB" id="A0A399JHA3"/>
<gene>
    <name evidence="7" type="ORF">DWB68_01555</name>
</gene>
<dbReference type="GO" id="GO:0000976">
    <property type="term" value="F:transcription cis-regulatory region binding"/>
    <property type="evidence" value="ECO:0007669"/>
    <property type="project" value="TreeGrafter"/>
</dbReference>
<organism evidence="7 8">
    <name type="scientific">Galactobacter valiniphilus</name>
    <dbReference type="NCBI Taxonomy" id="2676122"/>
    <lineage>
        <taxon>Bacteria</taxon>
        <taxon>Bacillati</taxon>
        <taxon>Actinomycetota</taxon>
        <taxon>Actinomycetes</taxon>
        <taxon>Micrococcales</taxon>
        <taxon>Micrococcaceae</taxon>
        <taxon>Galactobacter</taxon>
    </lineage>
</organism>
<evidence type="ECO:0000259" key="6">
    <source>
        <dbReference type="PROSITE" id="PS50977"/>
    </source>
</evidence>
<accession>A0A399JHA3</accession>
<evidence type="ECO:0000256" key="1">
    <source>
        <dbReference type="ARBA" id="ARBA00023015"/>
    </source>
</evidence>
<dbReference type="InterPro" id="IPR001647">
    <property type="entry name" value="HTH_TetR"/>
</dbReference>
<dbReference type="RefSeq" id="WP_119423368.1">
    <property type="nucleotide sequence ID" value="NZ_QQXK01000002.1"/>
</dbReference>
<dbReference type="SUPFAM" id="SSF46689">
    <property type="entry name" value="Homeodomain-like"/>
    <property type="match status" value="1"/>
</dbReference>
<dbReference type="InterPro" id="IPR023772">
    <property type="entry name" value="DNA-bd_HTH_TetR-type_CS"/>
</dbReference>
<comment type="caution">
    <text evidence="7">The sequence shown here is derived from an EMBL/GenBank/DDBJ whole genome shotgun (WGS) entry which is preliminary data.</text>
</comment>
<evidence type="ECO:0000256" key="4">
    <source>
        <dbReference type="PROSITE-ProRule" id="PRU00335"/>
    </source>
</evidence>
<evidence type="ECO:0000313" key="7">
    <source>
        <dbReference type="EMBL" id="RII43609.1"/>
    </source>
</evidence>
<name>A0A399JHA3_9MICC</name>
<dbReference type="GO" id="GO:0003700">
    <property type="term" value="F:DNA-binding transcription factor activity"/>
    <property type="evidence" value="ECO:0007669"/>
    <property type="project" value="TreeGrafter"/>
</dbReference>
<dbReference type="PROSITE" id="PS01081">
    <property type="entry name" value="HTH_TETR_1"/>
    <property type="match status" value="1"/>
</dbReference>